<dbReference type="AlphaFoldDB" id="A0A917JD90"/>
<evidence type="ECO:0000313" key="1">
    <source>
        <dbReference type="EMBL" id="GGI64723.1"/>
    </source>
</evidence>
<accession>A0A917JD90</accession>
<dbReference type="EMBL" id="BMDT01000001">
    <property type="protein sequence ID" value="GGI64723.1"/>
    <property type="molecule type" value="Genomic_DNA"/>
</dbReference>
<name>A0A917JD90_9ENTE</name>
<reference evidence="1" key="2">
    <citation type="submission" date="2020-09" db="EMBL/GenBank/DDBJ databases">
        <authorList>
            <person name="Sun Q."/>
            <person name="Sedlacek I."/>
        </authorList>
    </citation>
    <scope>NUCLEOTIDE SEQUENCE</scope>
    <source>
        <strain evidence="1">CCM 8433</strain>
    </source>
</reference>
<sequence>MYQVVRSDKRVNGEITARNERTMVVKADDGYTYVCELVGKPGKRTDFSIEGTKRNFDNAAKRRRVKVIEPNGTTKIYDSVGDVANTYLITRQTVTLGCKTGNVTRHGKARGFRFSYAD</sequence>
<protein>
    <submittedName>
        <fullName evidence="1">Uncharacterized protein</fullName>
    </submittedName>
</protein>
<proteinExistence type="predicted"/>
<evidence type="ECO:0000313" key="2">
    <source>
        <dbReference type="Proteomes" id="UP000622610"/>
    </source>
</evidence>
<keyword evidence="2" id="KW-1185">Reference proteome</keyword>
<dbReference type="Proteomes" id="UP000622610">
    <property type="component" value="Unassembled WGS sequence"/>
</dbReference>
<organism evidence="1 2">
    <name type="scientific">Enterococcus alcedinis</name>
    <dbReference type="NCBI Taxonomy" id="1274384"/>
    <lineage>
        <taxon>Bacteria</taxon>
        <taxon>Bacillati</taxon>
        <taxon>Bacillota</taxon>
        <taxon>Bacilli</taxon>
        <taxon>Lactobacillales</taxon>
        <taxon>Enterococcaceae</taxon>
        <taxon>Enterococcus</taxon>
    </lineage>
</organism>
<reference evidence="1" key="1">
    <citation type="journal article" date="2014" name="Int. J. Syst. Evol. Microbiol.">
        <title>Complete genome sequence of Corynebacterium casei LMG S-19264T (=DSM 44701T), isolated from a smear-ripened cheese.</title>
        <authorList>
            <consortium name="US DOE Joint Genome Institute (JGI-PGF)"/>
            <person name="Walter F."/>
            <person name="Albersmeier A."/>
            <person name="Kalinowski J."/>
            <person name="Ruckert C."/>
        </authorList>
    </citation>
    <scope>NUCLEOTIDE SEQUENCE</scope>
    <source>
        <strain evidence="1">CCM 8433</strain>
    </source>
</reference>
<gene>
    <name evidence="1" type="ORF">GCM10011482_03770</name>
</gene>
<dbReference type="RefSeq" id="WP_188366559.1">
    <property type="nucleotide sequence ID" value="NZ_BMDT01000001.1"/>
</dbReference>
<comment type="caution">
    <text evidence="1">The sequence shown here is derived from an EMBL/GenBank/DDBJ whole genome shotgun (WGS) entry which is preliminary data.</text>
</comment>